<keyword evidence="3" id="KW-1185">Reference proteome</keyword>
<sequence length="126" mass="13812">MSHSLRSQKLKRLPQEKLGSWFLKMPTLRAGNMNLKLDRMTLPAGGCGGSTSKPKQQEMAVRTRLKPAELRPHGKVGEAPSFMVDKRGARPSITGMLKVAAAVMELLASQDKQAKHYGITKNGRTS</sequence>
<feature type="compositionally biased region" description="Basic and acidic residues" evidence="1">
    <location>
        <begin position="66"/>
        <end position="76"/>
    </location>
</feature>
<organism evidence="2 3">
    <name type="scientific">Pleurodeles waltl</name>
    <name type="common">Iberian ribbed newt</name>
    <dbReference type="NCBI Taxonomy" id="8319"/>
    <lineage>
        <taxon>Eukaryota</taxon>
        <taxon>Metazoa</taxon>
        <taxon>Chordata</taxon>
        <taxon>Craniata</taxon>
        <taxon>Vertebrata</taxon>
        <taxon>Euteleostomi</taxon>
        <taxon>Amphibia</taxon>
        <taxon>Batrachia</taxon>
        <taxon>Caudata</taxon>
        <taxon>Salamandroidea</taxon>
        <taxon>Salamandridae</taxon>
        <taxon>Pleurodelinae</taxon>
        <taxon>Pleurodeles</taxon>
    </lineage>
</organism>
<gene>
    <name evidence="2" type="ORF">NDU88_007339</name>
</gene>
<proteinExistence type="predicted"/>
<accession>A0AAV7UQD0</accession>
<feature type="region of interest" description="Disordered" evidence="1">
    <location>
        <begin position="44"/>
        <end position="83"/>
    </location>
</feature>
<evidence type="ECO:0000313" key="2">
    <source>
        <dbReference type="EMBL" id="KAJ1190601.1"/>
    </source>
</evidence>
<protein>
    <submittedName>
        <fullName evidence="2">Uncharacterized protein</fullName>
    </submittedName>
</protein>
<reference evidence="2" key="1">
    <citation type="journal article" date="2022" name="bioRxiv">
        <title>Sequencing and chromosome-scale assembly of the giantPleurodeles waltlgenome.</title>
        <authorList>
            <person name="Brown T."/>
            <person name="Elewa A."/>
            <person name="Iarovenko S."/>
            <person name="Subramanian E."/>
            <person name="Araus A.J."/>
            <person name="Petzold A."/>
            <person name="Susuki M."/>
            <person name="Suzuki K.-i.T."/>
            <person name="Hayashi T."/>
            <person name="Toyoda A."/>
            <person name="Oliveira C."/>
            <person name="Osipova E."/>
            <person name="Leigh N.D."/>
            <person name="Simon A."/>
            <person name="Yun M.H."/>
        </authorList>
    </citation>
    <scope>NUCLEOTIDE SEQUENCE</scope>
    <source>
        <strain evidence="2">20211129_DDA</strain>
        <tissue evidence="2">Liver</tissue>
    </source>
</reference>
<evidence type="ECO:0000313" key="3">
    <source>
        <dbReference type="Proteomes" id="UP001066276"/>
    </source>
</evidence>
<dbReference type="AlphaFoldDB" id="A0AAV7UQD0"/>
<dbReference type="EMBL" id="JANPWB010000005">
    <property type="protein sequence ID" value="KAJ1190601.1"/>
    <property type="molecule type" value="Genomic_DNA"/>
</dbReference>
<name>A0AAV7UQD0_PLEWA</name>
<dbReference type="Proteomes" id="UP001066276">
    <property type="component" value="Chromosome 3_1"/>
</dbReference>
<evidence type="ECO:0000256" key="1">
    <source>
        <dbReference type="SAM" id="MobiDB-lite"/>
    </source>
</evidence>
<comment type="caution">
    <text evidence="2">The sequence shown here is derived from an EMBL/GenBank/DDBJ whole genome shotgun (WGS) entry which is preliminary data.</text>
</comment>